<feature type="compositionally biased region" description="Basic and acidic residues" evidence="1">
    <location>
        <begin position="72"/>
        <end position="81"/>
    </location>
</feature>
<reference evidence="4" key="4">
    <citation type="journal article" date="2008" name="Nucleic Acids Res.">
        <title>The rice annotation project database (RAP-DB): 2008 update.</title>
        <authorList>
            <consortium name="The rice annotation project (RAP)"/>
        </authorList>
    </citation>
    <scope>GENOME REANNOTATION</scope>
    <source>
        <strain evidence="4">cv. Nipponbare</strain>
    </source>
</reference>
<evidence type="ECO:0000313" key="2">
    <source>
        <dbReference type="EMBL" id="BAD35994.1"/>
    </source>
</evidence>
<gene>
    <name evidence="2" type="ORF">OSJNBa0016O19.45</name>
    <name evidence="3" type="ORF">OSJNBb0015B15.6</name>
</gene>
<evidence type="ECO:0000313" key="3">
    <source>
        <dbReference type="EMBL" id="BAD36186.1"/>
    </source>
</evidence>
<feature type="region of interest" description="Disordered" evidence="1">
    <location>
        <begin position="72"/>
        <end position="97"/>
    </location>
</feature>
<dbReference type="EMBL" id="AP004991">
    <property type="protein sequence ID" value="BAD35994.1"/>
    <property type="molecule type" value="Genomic_DNA"/>
</dbReference>
<name>Q69NP8_ORYSJ</name>
<sequence length="97" mass="10891">MEYVRIAGTSSCTLHGGMGSGWMDGWMETGRETYATEERRDRWGAARDGVRPPGRWIIRSVTRRDELWTTETARDGRRAGTREGTGADTVARGWPCV</sequence>
<dbReference type="Proteomes" id="UP000000763">
    <property type="component" value="Chromosome 6"/>
</dbReference>
<organism evidence="3 4">
    <name type="scientific">Oryza sativa subsp. japonica</name>
    <name type="common">Rice</name>
    <dbReference type="NCBI Taxonomy" id="39947"/>
    <lineage>
        <taxon>Eukaryota</taxon>
        <taxon>Viridiplantae</taxon>
        <taxon>Streptophyta</taxon>
        <taxon>Embryophyta</taxon>
        <taxon>Tracheophyta</taxon>
        <taxon>Spermatophyta</taxon>
        <taxon>Magnoliopsida</taxon>
        <taxon>Liliopsida</taxon>
        <taxon>Poales</taxon>
        <taxon>Poaceae</taxon>
        <taxon>BOP clade</taxon>
        <taxon>Oryzoideae</taxon>
        <taxon>Oryzeae</taxon>
        <taxon>Oryzinae</taxon>
        <taxon>Oryza</taxon>
        <taxon>Oryza sativa</taxon>
    </lineage>
</organism>
<evidence type="ECO:0000256" key="1">
    <source>
        <dbReference type="SAM" id="MobiDB-lite"/>
    </source>
</evidence>
<dbReference type="EMBL" id="AP005652">
    <property type="protein sequence ID" value="BAD36186.1"/>
    <property type="molecule type" value="Genomic_DNA"/>
</dbReference>
<protein>
    <submittedName>
        <fullName evidence="3">Uncharacterized protein</fullName>
    </submittedName>
</protein>
<accession>Q69NP8</accession>
<reference evidence="3" key="2">
    <citation type="submission" date="2002-08" db="EMBL/GenBank/DDBJ databases">
        <title>Oryza sativa nipponbare(GA3) genomic DNA, chromosome 6, BAC clone:OSJNBb0015B15.</title>
        <authorList>
            <person name="Sasaki T."/>
            <person name="Matsumoto T."/>
            <person name="Katayose Y."/>
        </authorList>
    </citation>
    <scope>NUCLEOTIDE SEQUENCE</scope>
</reference>
<evidence type="ECO:0000313" key="4">
    <source>
        <dbReference type="Proteomes" id="UP000000763"/>
    </source>
</evidence>
<reference evidence="4" key="3">
    <citation type="journal article" date="2005" name="Nature">
        <title>The map-based sequence of the rice genome.</title>
        <authorList>
            <consortium name="International rice genome sequencing project (IRGSP)"/>
            <person name="Matsumoto T."/>
            <person name="Wu J."/>
            <person name="Kanamori H."/>
            <person name="Katayose Y."/>
            <person name="Fujisawa M."/>
            <person name="Namiki N."/>
            <person name="Mizuno H."/>
            <person name="Yamamoto K."/>
            <person name="Antonio B.A."/>
            <person name="Baba T."/>
            <person name="Sakata K."/>
            <person name="Nagamura Y."/>
            <person name="Aoki H."/>
            <person name="Arikawa K."/>
            <person name="Arita K."/>
            <person name="Bito T."/>
            <person name="Chiden Y."/>
            <person name="Fujitsuka N."/>
            <person name="Fukunaka R."/>
            <person name="Hamada M."/>
            <person name="Harada C."/>
            <person name="Hayashi A."/>
            <person name="Hijishita S."/>
            <person name="Honda M."/>
            <person name="Hosokawa S."/>
            <person name="Ichikawa Y."/>
            <person name="Idonuma A."/>
            <person name="Iijima M."/>
            <person name="Ikeda M."/>
            <person name="Ikeno M."/>
            <person name="Ito K."/>
            <person name="Ito S."/>
            <person name="Ito T."/>
            <person name="Ito Y."/>
            <person name="Ito Y."/>
            <person name="Iwabuchi A."/>
            <person name="Kamiya K."/>
            <person name="Karasawa W."/>
            <person name="Kurita K."/>
            <person name="Katagiri S."/>
            <person name="Kikuta A."/>
            <person name="Kobayashi H."/>
            <person name="Kobayashi N."/>
            <person name="Machita K."/>
            <person name="Maehara T."/>
            <person name="Masukawa M."/>
            <person name="Mizubayashi T."/>
            <person name="Mukai Y."/>
            <person name="Nagasaki H."/>
            <person name="Nagata Y."/>
            <person name="Naito S."/>
            <person name="Nakashima M."/>
            <person name="Nakama Y."/>
            <person name="Nakamichi Y."/>
            <person name="Nakamura M."/>
            <person name="Meguro A."/>
            <person name="Negishi M."/>
            <person name="Ohta I."/>
            <person name="Ohta T."/>
            <person name="Okamoto M."/>
            <person name="Ono N."/>
            <person name="Saji S."/>
            <person name="Sakaguchi M."/>
            <person name="Sakai K."/>
            <person name="Shibata M."/>
            <person name="Shimokawa T."/>
            <person name="Song J."/>
            <person name="Takazaki Y."/>
            <person name="Terasawa K."/>
            <person name="Tsugane M."/>
            <person name="Tsuji K."/>
            <person name="Ueda S."/>
            <person name="Waki K."/>
            <person name="Yamagata H."/>
            <person name="Yamamoto M."/>
            <person name="Yamamoto S."/>
            <person name="Yamane H."/>
            <person name="Yoshiki S."/>
            <person name="Yoshihara R."/>
            <person name="Yukawa K."/>
            <person name="Zhong H."/>
            <person name="Yano M."/>
            <person name="Yuan Q."/>
            <person name="Ouyang S."/>
            <person name="Liu J."/>
            <person name="Jones K.M."/>
            <person name="Gansberger K."/>
            <person name="Moffat K."/>
            <person name="Hill J."/>
            <person name="Bera J."/>
            <person name="Fadrosh D."/>
            <person name="Jin S."/>
            <person name="Johri S."/>
            <person name="Kim M."/>
            <person name="Overton L."/>
            <person name="Reardon M."/>
            <person name="Tsitrin T."/>
            <person name="Vuong H."/>
            <person name="Weaver B."/>
            <person name="Ciecko A."/>
            <person name="Tallon L."/>
            <person name="Jackson J."/>
            <person name="Pai G."/>
            <person name="Aken S.V."/>
            <person name="Utterback T."/>
            <person name="Reidmuller S."/>
            <person name="Feldblyum T."/>
            <person name="Hsiao J."/>
            <person name="Zismann V."/>
            <person name="Iobst S."/>
            <person name="de Vazeille A.R."/>
            <person name="Buell C.R."/>
            <person name="Ying K."/>
            <person name="Li Y."/>
            <person name="Lu T."/>
            <person name="Huang Y."/>
            <person name="Zhao Q."/>
            <person name="Feng Q."/>
            <person name="Zhang L."/>
            <person name="Zhu J."/>
            <person name="Weng Q."/>
            <person name="Mu J."/>
            <person name="Lu Y."/>
            <person name="Fan D."/>
            <person name="Liu Y."/>
            <person name="Guan J."/>
            <person name="Zhang Y."/>
            <person name="Yu S."/>
            <person name="Liu X."/>
            <person name="Zhang Y."/>
            <person name="Hong G."/>
            <person name="Han B."/>
            <person name="Choisne N."/>
            <person name="Demange N."/>
            <person name="Orjeda G."/>
            <person name="Samain S."/>
            <person name="Cattolico L."/>
            <person name="Pelletier E."/>
            <person name="Couloux A."/>
            <person name="Segurens B."/>
            <person name="Wincker P."/>
            <person name="D'Hont A."/>
            <person name="Scarpelli C."/>
            <person name="Weissenbach J."/>
            <person name="Salanoubat M."/>
            <person name="Quetier F."/>
            <person name="Yu Y."/>
            <person name="Kim H.R."/>
            <person name="Rambo T."/>
            <person name="Currie J."/>
            <person name="Collura K."/>
            <person name="Luo M."/>
            <person name="Yang T."/>
            <person name="Ammiraju J.S.S."/>
            <person name="Engler F."/>
            <person name="Soderlund C."/>
            <person name="Wing R.A."/>
            <person name="Palmer L.E."/>
            <person name="de la Bastide M."/>
            <person name="Spiegel L."/>
            <person name="Nascimento L."/>
            <person name="Zutavern T."/>
            <person name="O'Shaughnessy A."/>
            <person name="Dike S."/>
            <person name="Dedhia N."/>
            <person name="Preston R."/>
            <person name="Balija V."/>
            <person name="McCombie W.R."/>
            <person name="Chow T."/>
            <person name="Chen H."/>
            <person name="Chung M."/>
            <person name="Chen C."/>
            <person name="Shaw J."/>
            <person name="Wu H."/>
            <person name="Hsiao K."/>
            <person name="Chao Y."/>
            <person name="Chu M."/>
            <person name="Cheng C."/>
            <person name="Hour A."/>
            <person name="Lee P."/>
            <person name="Lin S."/>
            <person name="Lin Y."/>
            <person name="Liou J."/>
            <person name="Liu S."/>
            <person name="Hsing Y."/>
            <person name="Raghuvanshi S."/>
            <person name="Mohanty A."/>
            <person name="Bharti A.K."/>
            <person name="Gaur A."/>
            <person name="Gupta V."/>
            <person name="Kumar D."/>
            <person name="Ravi V."/>
            <person name="Vij S."/>
            <person name="Kapur A."/>
            <person name="Khurana P."/>
            <person name="Khurana P."/>
            <person name="Khurana J.P."/>
            <person name="Tyagi A.K."/>
            <person name="Gaikwad K."/>
            <person name="Singh A."/>
            <person name="Dalal V."/>
            <person name="Srivastava S."/>
            <person name="Dixit A."/>
            <person name="Pal A.K."/>
            <person name="Ghazi I.A."/>
            <person name="Yadav M."/>
            <person name="Pandit A."/>
            <person name="Bhargava A."/>
            <person name="Sureshbabu K."/>
            <person name="Batra K."/>
            <person name="Sharma T.R."/>
            <person name="Mohapatra T."/>
            <person name="Singh N.K."/>
            <person name="Messing J."/>
            <person name="Nelson A.B."/>
            <person name="Fuks G."/>
            <person name="Kavchok S."/>
            <person name="Keizer G."/>
            <person name="Linton E."/>
            <person name="Llaca V."/>
            <person name="Song R."/>
            <person name="Tanyolac B."/>
            <person name="Young S."/>
            <person name="Ho-Il K."/>
            <person name="Hahn J.H."/>
            <person name="Sangsakoo G."/>
            <person name="Vanavichit A."/>
            <person name="de Mattos Luiz.A.T."/>
            <person name="Zimmer P.D."/>
            <person name="Malone G."/>
            <person name="Dellagostin O."/>
            <person name="de Oliveira A.C."/>
            <person name="Bevan M."/>
            <person name="Bancroft I."/>
            <person name="Minx P."/>
            <person name="Cordum H."/>
            <person name="Wilson R."/>
            <person name="Cheng Z."/>
            <person name="Jin W."/>
            <person name="Jiang J."/>
            <person name="Leong S.A."/>
            <person name="Iwama H."/>
            <person name="Gojobori T."/>
            <person name="Itoh T."/>
            <person name="Niimura Y."/>
            <person name="Fujii Y."/>
            <person name="Habara T."/>
            <person name="Sakai H."/>
            <person name="Sato Y."/>
            <person name="Wilson G."/>
            <person name="Kumar K."/>
            <person name="McCouch S."/>
            <person name="Juretic N."/>
            <person name="Hoen D."/>
            <person name="Wright S."/>
            <person name="Bruskiewich R."/>
            <person name="Bureau T."/>
            <person name="Miyao A."/>
            <person name="Hirochika H."/>
            <person name="Nishikawa T."/>
            <person name="Kadowaki K."/>
            <person name="Sugiura M."/>
            <person name="Burr B."/>
            <person name="Sasaki T."/>
        </authorList>
    </citation>
    <scope>NUCLEOTIDE SEQUENCE [LARGE SCALE GENOMIC DNA]</scope>
    <source>
        <strain evidence="4">cv. Nipponbare</strain>
    </source>
</reference>
<reference evidence="2" key="1">
    <citation type="submission" date="2002-03" db="EMBL/GenBank/DDBJ databases">
        <title>Oryza sativa nipponbare(GA3) genomic DNA, chromosome 6, BAC clone:OSJNBa0016O19.</title>
        <authorList>
            <person name="Sasaki T."/>
            <person name="Matsumoto T."/>
            <person name="Yamamoto K."/>
        </authorList>
    </citation>
    <scope>NUCLEOTIDE SEQUENCE</scope>
</reference>
<proteinExistence type="predicted"/>
<dbReference type="AlphaFoldDB" id="Q69NP8"/>